<evidence type="ECO:0000256" key="6">
    <source>
        <dbReference type="ARBA" id="ARBA00023014"/>
    </source>
</evidence>
<keyword evidence="4" id="KW-0560">Oxidoreductase</keyword>
<sequence length="1015" mass="113622">MSTLTMSRRSFVKTAAASAAVAAFVGTGAPLQALAEGEAKTTGSGAVTRIRSTCRGCGKVECGVWVYVQDGKVIRTEGDEDCFLTMGNHCSKGQASIQAAYHPDRIKYPMKRTNPKGDDDPGWTRITWDEAYQTIADNIMEITDKYGREATFTWCGTGRQWCMQSDAGMALTHFGTPNIVAAYQVCKGPRHFSSRLDNVQAYSWSELINHSTKFVQWATDQSMSNYDDASRTVVDVARCADAFISVDPRQTNLGRTAKYWLPIRPGTDNALALGWCHIILKKDLVDWPFIKRWSNAPFIVVPDMDPTGYMEAVQNGGYPWQYQTRLLTEADIDPAMVDWEVEGEGDPQRYLVFDQLNNRWTYWQAHPAVGEAHWEGENWQKSTSYFDQDLSRLRDDESKKPGKIYDISEFNPLIDPALYGEFEVKLKDGSTHQGRPVWDLWAEYLEGFDPQTVSEITTVDADLIEMAVTEWATRDDPRIPNGGINYGLGVEHAGNSTQNCRAIMAACAMVGAIDTPGGQRGATNGWTTQSGPTAMMPGTDIGIGFDRFPMDIYDRIAGYEKHPLLYWYAVWADANATMEAAHRETDAPYHIHGGMIGSGDHMNMGNAAYNWEALLMQDFLFEANLWHSPTSGAADILLPVCHWLEMNAQRIAQGSGGSFSLCVRAVDPPGECKSDPLYFMELAPYFGLASSPYPDDPNYEKAMAATGKTIDILALEHECFESELNGGCAPYSSWEEFVEAYQEHGTWNMKEVFPDDWGTYRRFEVGQAYRKAPHQQPTKLDINIPGFPTPTMKHEFWCTAIESHYPDGADGPELAPGFKSEALPYYVEPAHGPVADAETYKEYPLTCITGRRIPVYFHSEHRQLPWCRELWPAPRMEINPETAAELGLDQGDWVWIESPWGKVRETVDLYYGIRPGMINAEHQWWYPELGQADKGFSLSCINCITDRNAQDKYNGSSTVRCYPVKVYKATAENSPFGNPVPCGNDGTEIIHDASDPRLKLWEIGAEGIHPDNFGE</sequence>
<proteinExistence type="inferred from homology"/>
<comment type="caution">
    <text evidence="10">The sequence shown here is derived from an EMBL/GenBank/DDBJ whole genome shotgun (WGS) entry which is preliminary data.</text>
</comment>
<evidence type="ECO:0000256" key="3">
    <source>
        <dbReference type="ARBA" id="ARBA00022729"/>
    </source>
</evidence>
<dbReference type="EMBL" id="JACHYA010000003">
    <property type="protein sequence ID" value="MBB3171453.1"/>
    <property type="molecule type" value="Genomic_DNA"/>
</dbReference>
<dbReference type="OrthoDB" id="9759518at2"/>
<evidence type="ECO:0000313" key="11">
    <source>
        <dbReference type="Proteomes" id="UP000309454"/>
    </source>
</evidence>
<dbReference type="GO" id="GO:0016491">
    <property type="term" value="F:oxidoreductase activity"/>
    <property type="evidence" value="ECO:0007669"/>
    <property type="project" value="UniProtKB-KW"/>
</dbReference>
<dbReference type="PROSITE" id="PS51318">
    <property type="entry name" value="TAT"/>
    <property type="match status" value="1"/>
</dbReference>
<dbReference type="SUPFAM" id="SSF53706">
    <property type="entry name" value="Formate dehydrogenase/DMSO reductase, domains 1-3"/>
    <property type="match status" value="1"/>
</dbReference>
<dbReference type="SUPFAM" id="SSF50692">
    <property type="entry name" value="ADC-like"/>
    <property type="match status" value="1"/>
</dbReference>
<dbReference type="CDD" id="cd02781">
    <property type="entry name" value="MopB_CT_Acetylene-hydratase"/>
    <property type="match status" value="1"/>
</dbReference>
<evidence type="ECO:0000259" key="8">
    <source>
        <dbReference type="PROSITE" id="PS51669"/>
    </source>
</evidence>
<comment type="similarity">
    <text evidence="1">Belongs to the prokaryotic molybdopterin-containing oxidoreductase family.</text>
</comment>
<evidence type="ECO:0000256" key="7">
    <source>
        <dbReference type="SAM" id="SignalP"/>
    </source>
</evidence>
<dbReference type="InterPro" id="IPR006657">
    <property type="entry name" value="MoPterin_dinucl-bd_dom"/>
</dbReference>
<dbReference type="InterPro" id="IPR006656">
    <property type="entry name" value="Mopterin_OxRdtase"/>
</dbReference>
<dbReference type="InterPro" id="IPR037949">
    <property type="entry name" value="MopB_CT_Acetylene-hydratase"/>
</dbReference>
<dbReference type="EMBL" id="SSTM01000006">
    <property type="protein sequence ID" value="TJW09856.1"/>
    <property type="molecule type" value="Genomic_DNA"/>
</dbReference>
<dbReference type="InterPro" id="IPR050612">
    <property type="entry name" value="Prok_Mopterin_Oxidored"/>
</dbReference>
<evidence type="ECO:0000313" key="9">
    <source>
        <dbReference type="EMBL" id="MBB3171453.1"/>
    </source>
</evidence>
<dbReference type="Gene3D" id="2.20.25.90">
    <property type="entry name" value="ADC-like domains"/>
    <property type="match status" value="1"/>
</dbReference>
<protein>
    <submittedName>
        <fullName evidence="9">Anaerobic selenocysteine-containing dehydrogenase</fullName>
    </submittedName>
    <submittedName>
        <fullName evidence="10">Molybdopterin dinucleotide-binding protein</fullName>
    </submittedName>
</protein>
<dbReference type="Pfam" id="PF04879">
    <property type="entry name" value="Molybdop_Fe4S4"/>
    <property type="match status" value="1"/>
</dbReference>
<keyword evidence="5" id="KW-0408">Iron</keyword>
<dbReference type="Pfam" id="PF00384">
    <property type="entry name" value="Molybdopterin"/>
    <property type="match status" value="1"/>
</dbReference>
<dbReference type="GeneID" id="93356665"/>
<dbReference type="Gene3D" id="2.40.40.20">
    <property type="match status" value="1"/>
</dbReference>
<evidence type="ECO:0000313" key="10">
    <source>
        <dbReference type="EMBL" id="TJW09856.1"/>
    </source>
</evidence>
<dbReference type="PANTHER" id="PTHR43742">
    <property type="entry name" value="TRIMETHYLAMINE-N-OXIDE REDUCTASE"/>
    <property type="match status" value="1"/>
</dbReference>
<dbReference type="GO" id="GO:0046872">
    <property type="term" value="F:metal ion binding"/>
    <property type="evidence" value="ECO:0007669"/>
    <property type="project" value="UniProtKB-KW"/>
</dbReference>
<feature type="signal peptide" evidence="7">
    <location>
        <begin position="1"/>
        <end position="35"/>
    </location>
</feature>
<feature type="domain" description="4Fe-4S Mo/W bis-MGD-type" evidence="8">
    <location>
        <begin position="47"/>
        <end position="104"/>
    </location>
</feature>
<dbReference type="PANTHER" id="PTHR43742:SF6">
    <property type="entry name" value="OXIDOREDUCTASE YYAE-RELATED"/>
    <property type="match status" value="1"/>
</dbReference>
<dbReference type="GO" id="GO:0018818">
    <property type="term" value="F:acetylene hydratase activity"/>
    <property type="evidence" value="ECO:0007669"/>
    <property type="project" value="InterPro"/>
</dbReference>
<keyword evidence="6" id="KW-0411">Iron-sulfur</keyword>
<evidence type="ECO:0000256" key="4">
    <source>
        <dbReference type="ARBA" id="ARBA00023002"/>
    </source>
</evidence>
<evidence type="ECO:0000256" key="5">
    <source>
        <dbReference type="ARBA" id="ARBA00023004"/>
    </source>
</evidence>
<dbReference type="Gene3D" id="3.40.50.740">
    <property type="match status" value="2"/>
</dbReference>
<dbReference type="Proteomes" id="UP000530850">
    <property type="component" value="Unassembled WGS sequence"/>
</dbReference>
<evidence type="ECO:0000256" key="2">
    <source>
        <dbReference type="ARBA" id="ARBA00022723"/>
    </source>
</evidence>
<dbReference type="Pfam" id="PF01568">
    <property type="entry name" value="Molydop_binding"/>
    <property type="match status" value="1"/>
</dbReference>
<reference evidence="9 12" key="2">
    <citation type="submission" date="2020-08" db="EMBL/GenBank/DDBJ databases">
        <title>Sequencing the genomes of 1000 actinobacteria strains.</title>
        <authorList>
            <person name="Klenk H.-P."/>
        </authorList>
    </citation>
    <scope>NUCLEOTIDE SEQUENCE [LARGE SCALE GENOMIC DNA]</scope>
    <source>
        <strain evidence="9 12">DSM 22242</strain>
    </source>
</reference>
<keyword evidence="3 7" id="KW-0732">Signal</keyword>
<dbReference type="AlphaFoldDB" id="A0A3N0AAX0"/>
<dbReference type="RefSeq" id="WP_123185356.1">
    <property type="nucleotide sequence ID" value="NZ_CANSOV010000004.1"/>
</dbReference>
<name>A0A3N0AAX0_9ACTN</name>
<feature type="chain" id="PRO_5033802191" evidence="7">
    <location>
        <begin position="36"/>
        <end position="1015"/>
    </location>
</feature>
<dbReference type="GO" id="GO:0043546">
    <property type="term" value="F:molybdopterin cofactor binding"/>
    <property type="evidence" value="ECO:0007669"/>
    <property type="project" value="InterPro"/>
</dbReference>
<dbReference type="PROSITE" id="PS51669">
    <property type="entry name" value="4FE4S_MOW_BIS_MGD"/>
    <property type="match status" value="1"/>
</dbReference>
<dbReference type="Proteomes" id="UP000309454">
    <property type="component" value="Unassembled WGS sequence"/>
</dbReference>
<accession>A0A3N0AAX0</accession>
<dbReference type="InterPro" id="IPR009010">
    <property type="entry name" value="Asp_de-COase-like_dom_sf"/>
</dbReference>
<evidence type="ECO:0000313" key="12">
    <source>
        <dbReference type="Proteomes" id="UP000530850"/>
    </source>
</evidence>
<reference evidence="10 11" key="1">
    <citation type="submission" date="2019-04" db="EMBL/GenBank/DDBJ databases">
        <title>Microbes associate with the intestines of laboratory mice.</title>
        <authorList>
            <person name="Navarre W."/>
            <person name="Wong E."/>
            <person name="Huang K.C."/>
            <person name="Tropini C."/>
            <person name="Ng K."/>
            <person name="Yu B."/>
        </authorList>
    </citation>
    <scope>NUCLEOTIDE SEQUENCE [LARGE SCALE GENOMIC DNA]</scope>
    <source>
        <strain evidence="10 11">NM48_B13</strain>
    </source>
</reference>
<dbReference type="InterPro" id="IPR006311">
    <property type="entry name" value="TAT_signal"/>
</dbReference>
<dbReference type="SMART" id="SM00926">
    <property type="entry name" value="Molybdop_Fe4S4"/>
    <property type="match status" value="1"/>
</dbReference>
<evidence type="ECO:0000256" key="1">
    <source>
        <dbReference type="ARBA" id="ARBA00010312"/>
    </source>
</evidence>
<keyword evidence="2" id="KW-0479">Metal-binding</keyword>
<organism evidence="10 11">
    <name type="scientific">Parvibacter caecicola</name>
    <dbReference type="NCBI Taxonomy" id="747645"/>
    <lineage>
        <taxon>Bacteria</taxon>
        <taxon>Bacillati</taxon>
        <taxon>Actinomycetota</taxon>
        <taxon>Coriobacteriia</taxon>
        <taxon>Coriobacteriales</taxon>
        <taxon>Coriobacteriaceae</taxon>
        <taxon>Parvibacter</taxon>
    </lineage>
</organism>
<dbReference type="InterPro" id="IPR006963">
    <property type="entry name" value="Mopterin_OxRdtase_4Fe-4S_dom"/>
</dbReference>
<dbReference type="Gene3D" id="3.40.228.10">
    <property type="entry name" value="Dimethylsulfoxide Reductase, domain 2"/>
    <property type="match status" value="2"/>
</dbReference>
<dbReference type="GO" id="GO:0051536">
    <property type="term" value="F:iron-sulfur cluster binding"/>
    <property type="evidence" value="ECO:0007669"/>
    <property type="project" value="UniProtKB-KW"/>
</dbReference>
<keyword evidence="11" id="KW-1185">Reference proteome</keyword>
<gene>
    <name evidence="10" type="ORF">E5982_08405</name>
    <name evidence="9" type="ORF">FHR31_001271</name>
</gene>